<dbReference type="PROSITE" id="PS50111">
    <property type="entry name" value="CHEMOTAXIS_TRANSDUC_2"/>
    <property type="match status" value="1"/>
</dbReference>
<evidence type="ECO:0000313" key="11">
    <source>
        <dbReference type="Proteomes" id="UP000028640"/>
    </source>
</evidence>
<keyword evidence="2" id="KW-0488">Methylation</keyword>
<dbReference type="FunFam" id="1.10.287.950:FF:000001">
    <property type="entry name" value="Methyl-accepting chemotaxis sensory transducer"/>
    <property type="match status" value="1"/>
</dbReference>
<feature type="transmembrane region" description="Helical" evidence="7">
    <location>
        <begin position="324"/>
        <end position="342"/>
    </location>
</feature>
<feature type="domain" description="HAMP" evidence="9">
    <location>
        <begin position="345"/>
        <end position="397"/>
    </location>
</feature>
<dbReference type="GeneID" id="78381264"/>
<name>A0A085G2M6_EWIA3</name>
<dbReference type="Gene3D" id="1.10.287.950">
    <property type="entry name" value="Methyl-accepting chemotaxis protein"/>
    <property type="match status" value="1"/>
</dbReference>
<dbReference type="AlphaFoldDB" id="A0A085G2M6"/>
<dbReference type="eggNOG" id="COG0840">
    <property type="taxonomic scope" value="Bacteria"/>
</dbReference>
<dbReference type="GO" id="GO:0007165">
    <property type="term" value="P:signal transduction"/>
    <property type="evidence" value="ECO:0007669"/>
    <property type="project" value="UniProtKB-KW"/>
</dbReference>
<dbReference type="InterPro" id="IPR033462">
    <property type="entry name" value="Cache_3-Cache_2"/>
</dbReference>
<keyword evidence="4 6" id="KW-0807">Transducer</keyword>
<dbReference type="GO" id="GO:0005886">
    <property type="term" value="C:plasma membrane"/>
    <property type="evidence" value="ECO:0007669"/>
    <property type="project" value="TreeGrafter"/>
</dbReference>
<accession>A0A085G2M6</accession>
<dbReference type="STRING" id="910964.GEAM_3997"/>
<dbReference type="RefSeq" id="WP_034795184.1">
    <property type="nucleotide sequence ID" value="NZ_JMPJ01000071.1"/>
</dbReference>
<dbReference type="EMBL" id="JMPJ01000071">
    <property type="protein sequence ID" value="KFC77971.1"/>
    <property type="molecule type" value="Genomic_DNA"/>
</dbReference>
<dbReference type="Gene3D" id="3.30.450.20">
    <property type="entry name" value="PAS domain"/>
    <property type="match status" value="1"/>
</dbReference>
<evidence type="ECO:0000256" key="5">
    <source>
        <dbReference type="ARBA" id="ARBA00029447"/>
    </source>
</evidence>
<evidence type="ECO:0000259" key="8">
    <source>
        <dbReference type="PROSITE" id="PS50111"/>
    </source>
</evidence>
<proteinExistence type="inferred from homology"/>
<protein>
    <submittedName>
        <fullName evidence="10">Methyl-accepting chemotaxis protein</fullName>
    </submittedName>
</protein>
<dbReference type="PANTHER" id="PTHR43531:SF14">
    <property type="entry name" value="METHYL-ACCEPTING CHEMOTAXIS PROTEIN I-RELATED"/>
    <property type="match status" value="1"/>
</dbReference>
<dbReference type="CDD" id="cd11386">
    <property type="entry name" value="MCP_signal"/>
    <property type="match status" value="1"/>
</dbReference>
<dbReference type="SMART" id="SM00304">
    <property type="entry name" value="HAMP"/>
    <property type="match status" value="1"/>
</dbReference>
<dbReference type="InterPro" id="IPR051310">
    <property type="entry name" value="MCP_chemotaxis"/>
</dbReference>
<dbReference type="Proteomes" id="UP000028640">
    <property type="component" value="Unassembled WGS sequence"/>
</dbReference>
<dbReference type="InterPro" id="IPR004089">
    <property type="entry name" value="MCPsignal_dom"/>
</dbReference>
<evidence type="ECO:0000256" key="4">
    <source>
        <dbReference type="ARBA" id="ARBA00023224"/>
    </source>
</evidence>
<dbReference type="PANTHER" id="PTHR43531">
    <property type="entry name" value="PROTEIN ICFG"/>
    <property type="match status" value="1"/>
</dbReference>
<keyword evidence="3" id="KW-0145">Chemotaxis</keyword>
<dbReference type="SUPFAM" id="SSF103190">
    <property type="entry name" value="Sensory domain-like"/>
    <property type="match status" value="1"/>
</dbReference>
<dbReference type="InterPro" id="IPR003660">
    <property type="entry name" value="HAMP_dom"/>
</dbReference>
<keyword evidence="7" id="KW-0472">Membrane</keyword>
<evidence type="ECO:0000256" key="3">
    <source>
        <dbReference type="ARBA" id="ARBA00022500"/>
    </source>
</evidence>
<dbReference type="InterPro" id="IPR004090">
    <property type="entry name" value="Chemotax_Me-accpt_rcpt"/>
</dbReference>
<dbReference type="CDD" id="cd06225">
    <property type="entry name" value="HAMP"/>
    <property type="match status" value="1"/>
</dbReference>
<dbReference type="InterPro" id="IPR029151">
    <property type="entry name" value="Sensor-like_sf"/>
</dbReference>
<comment type="subcellular location">
    <subcellularLocation>
        <location evidence="1">Membrane</location>
    </subcellularLocation>
</comment>
<evidence type="ECO:0000256" key="1">
    <source>
        <dbReference type="ARBA" id="ARBA00004370"/>
    </source>
</evidence>
<comment type="similarity">
    <text evidence="5">Belongs to the methyl-accepting chemotaxis (MCP) protein family.</text>
</comment>
<dbReference type="SMART" id="SM00283">
    <property type="entry name" value="MA"/>
    <property type="match status" value="1"/>
</dbReference>
<evidence type="ECO:0000259" key="9">
    <source>
        <dbReference type="PROSITE" id="PS50885"/>
    </source>
</evidence>
<evidence type="ECO:0000256" key="2">
    <source>
        <dbReference type="ARBA" id="ARBA00022481"/>
    </source>
</evidence>
<dbReference type="PROSITE" id="PS50885">
    <property type="entry name" value="HAMP"/>
    <property type="match status" value="1"/>
</dbReference>
<sequence length="648" mass="70343">MQTAKPFFFRSWSIGAKLASCASALVGILFIIITLSLAQSAGKQINTLAIQAINEQVAGVTDMIEIYNNSLNAQVDSYTRLFSRFLPSDFELDSQNTLKVGDQTTPTLKAGGQVLNLNTQLPDDFLERTGAISTIFARRGNDFIRITTSLKKQDGTRAIGTLLDPTAPAYRQIMAGQTFSGLATLFGKQYITKYQPVRDAQGGVIGILFVGVDITKQFADMRSKILAKRIGTKGAFFALNSAEGENQGNYLIDAHREGQRPSWPEGMLQKVISQQHGEQEYTDTENHRAQFMVYTSIPEWHWIVAGTTDRDSLVEKVDQTRNQFIVISLLALVAFAVLFVWLTKRMVSQPLNQVVKIAEQYASGNLLARAETQRIDEIGALMNAIDGIGSGLEKIVAEVRQVSVEVSESTQSLATNGGRITQQIGTQASSLEETSVSMEQITGNVQHNADNASQAARLVQQTADAATAGEDAVRQSAESMAAIEHSSKRIADITTVIESIAFQTNILALNAAVEAARAGEQGRGFAVVAAEVRALAQRSSNAVKEIETLVNDSLQKVDDGQHSARKTQATMSDILQGIRQVSALMHDIDVASHEQSAGISQVNVAIMQIGKATQENAMLVEHSHQTTESLSEQGQHLSRVVSLFKISS</sequence>
<keyword evidence="7" id="KW-1133">Transmembrane helix</keyword>
<evidence type="ECO:0000256" key="7">
    <source>
        <dbReference type="SAM" id="Phobius"/>
    </source>
</evidence>
<keyword evidence="11" id="KW-1185">Reference proteome</keyword>
<feature type="domain" description="Methyl-accepting transducer" evidence="8">
    <location>
        <begin position="402"/>
        <end position="631"/>
    </location>
</feature>
<dbReference type="OrthoDB" id="9765776at2"/>
<gene>
    <name evidence="10" type="ORF">GEAM_3997</name>
</gene>
<keyword evidence="7" id="KW-0812">Transmembrane</keyword>
<dbReference type="GO" id="GO:0004888">
    <property type="term" value="F:transmembrane signaling receptor activity"/>
    <property type="evidence" value="ECO:0007669"/>
    <property type="project" value="InterPro"/>
</dbReference>
<dbReference type="Pfam" id="PF00672">
    <property type="entry name" value="HAMP"/>
    <property type="match status" value="1"/>
</dbReference>
<comment type="caution">
    <text evidence="10">The sequence shown here is derived from an EMBL/GenBank/DDBJ whole genome shotgun (WGS) entry which is preliminary data.</text>
</comment>
<dbReference type="PRINTS" id="PR00260">
    <property type="entry name" value="CHEMTRNSDUCR"/>
</dbReference>
<organism evidence="10 11">
    <name type="scientific">Ewingella americana (strain ATCC 33852 / DSM 4580 / CCUG 14506 / JCM 5911 / LMG 7869 / NCTC 12157 / CDC 1468-78)</name>
    <dbReference type="NCBI Taxonomy" id="910964"/>
    <lineage>
        <taxon>Bacteria</taxon>
        <taxon>Pseudomonadati</taxon>
        <taxon>Pseudomonadota</taxon>
        <taxon>Gammaproteobacteria</taxon>
        <taxon>Enterobacterales</taxon>
        <taxon>Yersiniaceae</taxon>
        <taxon>Ewingella</taxon>
    </lineage>
</organism>
<dbReference type="GO" id="GO:0006935">
    <property type="term" value="P:chemotaxis"/>
    <property type="evidence" value="ECO:0007669"/>
    <property type="project" value="UniProtKB-KW"/>
</dbReference>
<evidence type="ECO:0000256" key="6">
    <source>
        <dbReference type="PROSITE-ProRule" id="PRU00284"/>
    </source>
</evidence>
<reference evidence="10 11" key="1">
    <citation type="submission" date="2014-05" db="EMBL/GenBank/DDBJ databases">
        <title>ATOL: Assembling a taxonomically balanced genome-scale reconstruction of the evolutionary history of the Enterobacteriaceae.</title>
        <authorList>
            <person name="Plunkett G.III."/>
            <person name="Neeno-Eckwall E.C."/>
            <person name="Glasner J.D."/>
            <person name="Perna N.T."/>
        </authorList>
    </citation>
    <scope>NUCLEOTIDE SEQUENCE [LARGE SCALE GENOMIC DNA]</scope>
    <source>
        <strain evidence="10 11">ATCC 33852</strain>
    </source>
</reference>
<evidence type="ECO:0000313" key="10">
    <source>
        <dbReference type="EMBL" id="KFC77971.1"/>
    </source>
</evidence>
<dbReference type="Pfam" id="PF17201">
    <property type="entry name" value="Cache_3-Cache_2"/>
    <property type="match status" value="1"/>
</dbReference>
<dbReference type="SUPFAM" id="SSF58104">
    <property type="entry name" value="Methyl-accepting chemotaxis protein (MCP) signaling domain"/>
    <property type="match status" value="1"/>
</dbReference>
<dbReference type="Pfam" id="PF00015">
    <property type="entry name" value="MCPsignal"/>
    <property type="match status" value="1"/>
</dbReference>